<dbReference type="SMART" id="SM00100">
    <property type="entry name" value="cNMP"/>
    <property type="match status" value="1"/>
</dbReference>
<keyword evidence="6 10" id="KW-0472">Membrane</keyword>
<dbReference type="InterPro" id="IPR005821">
    <property type="entry name" value="Ion_trans_dom"/>
</dbReference>
<dbReference type="PROSITE" id="PS50042">
    <property type="entry name" value="CNMP_BINDING_3"/>
    <property type="match status" value="1"/>
</dbReference>
<dbReference type="OrthoDB" id="421226at2759"/>
<evidence type="ECO:0000256" key="8">
    <source>
        <dbReference type="ARBA" id="ARBA00023303"/>
    </source>
</evidence>
<dbReference type="STRING" id="947166.A0A1D1UVR0"/>
<dbReference type="Gene3D" id="1.10.287.630">
    <property type="entry name" value="Helix hairpin bin"/>
    <property type="match status" value="1"/>
</dbReference>
<evidence type="ECO:0000256" key="6">
    <source>
        <dbReference type="ARBA" id="ARBA00023136"/>
    </source>
</evidence>
<evidence type="ECO:0000256" key="9">
    <source>
        <dbReference type="SAM" id="MobiDB-lite"/>
    </source>
</evidence>
<accession>A0A1D1UVR0</accession>
<dbReference type="GO" id="GO:0044877">
    <property type="term" value="F:protein-containing complex binding"/>
    <property type="evidence" value="ECO:0007669"/>
    <property type="project" value="TreeGrafter"/>
</dbReference>
<evidence type="ECO:0000313" key="12">
    <source>
        <dbReference type="EMBL" id="GAU93754.1"/>
    </source>
</evidence>
<dbReference type="GO" id="GO:0005223">
    <property type="term" value="F:intracellularly cGMP-activated cation channel activity"/>
    <property type="evidence" value="ECO:0007669"/>
    <property type="project" value="TreeGrafter"/>
</dbReference>
<dbReference type="FunFam" id="1.10.287.630:FF:000001">
    <property type="entry name" value="Cyclic nucleotide-gated channel alpha 3"/>
    <property type="match status" value="1"/>
</dbReference>
<feature type="compositionally biased region" description="Basic residues" evidence="9">
    <location>
        <begin position="520"/>
        <end position="530"/>
    </location>
</feature>
<dbReference type="PANTHER" id="PTHR45638">
    <property type="entry name" value="CYCLIC NUCLEOTIDE-GATED CATION CHANNEL SUBUNIT A"/>
    <property type="match status" value="1"/>
</dbReference>
<keyword evidence="4 10" id="KW-1133">Transmembrane helix</keyword>
<keyword evidence="2" id="KW-0813">Transport</keyword>
<dbReference type="Gene3D" id="1.10.287.70">
    <property type="match status" value="1"/>
</dbReference>
<dbReference type="InterPro" id="IPR050866">
    <property type="entry name" value="CNG_cation_channel"/>
</dbReference>
<dbReference type="GO" id="GO:0005222">
    <property type="term" value="F:intracellularly cAMP-activated cation channel activity"/>
    <property type="evidence" value="ECO:0007669"/>
    <property type="project" value="TreeGrafter"/>
</dbReference>
<dbReference type="PROSITE" id="PS00889">
    <property type="entry name" value="CNMP_BINDING_2"/>
    <property type="match status" value="1"/>
</dbReference>
<evidence type="ECO:0000256" key="1">
    <source>
        <dbReference type="ARBA" id="ARBA00004141"/>
    </source>
</evidence>
<feature type="transmembrane region" description="Helical" evidence="10">
    <location>
        <begin position="239"/>
        <end position="259"/>
    </location>
</feature>
<dbReference type="SUPFAM" id="SSF81324">
    <property type="entry name" value="Voltage-gated potassium channels"/>
    <property type="match status" value="1"/>
</dbReference>
<dbReference type="PANTHER" id="PTHR45638:SF1">
    <property type="entry name" value="CYCLIC NUCLEOTIDE-GATED ION CHANNEL SUBUNIT B, ISOFORM A"/>
    <property type="match status" value="1"/>
</dbReference>
<dbReference type="Pfam" id="PF00027">
    <property type="entry name" value="cNMP_binding"/>
    <property type="match status" value="1"/>
</dbReference>
<dbReference type="InterPro" id="IPR014710">
    <property type="entry name" value="RmlC-like_jellyroll"/>
</dbReference>
<dbReference type="AlphaFoldDB" id="A0A1D1UVR0"/>
<feature type="region of interest" description="Disordered" evidence="9">
    <location>
        <begin position="516"/>
        <end position="536"/>
    </location>
</feature>
<evidence type="ECO:0000313" key="13">
    <source>
        <dbReference type="Proteomes" id="UP000186922"/>
    </source>
</evidence>
<dbReference type="GO" id="GO:0005886">
    <property type="term" value="C:plasma membrane"/>
    <property type="evidence" value="ECO:0007669"/>
    <property type="project" value="TreeGrafter"/>
</dbReference>
<feature type="transmembrane region" description="Helical" evidence="10">
    <location>
        <begin position="157"/>
        <end position="175"/>
    </location>
</feature>
<evidence type="ECO:0000256" key="2">
    <source>
        <dbReference type="ARBA" id="ARBA00022448"/>
    </source>
</evidence>
<dbReference type="GO" id="GO:0030553">
    <property type="term" value="F:cGMP binding"/>
    <property type="evidence" value="ECO:0007669"/>
    <property type="project" value="TreeGrafter"/>
</dbReference>
<dbReference type="CDD" id="cd00038">
    <property type="entry name" value="CAP_ED"/>
    <property type="match status" value="1"/>
</dbReference>
<evidence type="ECO:0000256" key="4">
    <source>
        <dbReference type="ARBA" id="ARBA00022989"/>
    </source>
</evidence>
<keyword evidence="13" id="KW-1185">Reference proteome</keyword>
<keyword evidence="7" id="KW-1071">Ligand-gated ion channel</keyword>
<dbReference type="SUPFAM" id="SSF51206">
    <property type="entry name" value="cAMP-binding domain-like"/>
    <property type="match status" value="1"/>
</dbReference>
<gene>
    <name evidence="12" type="primary">RvY_05645-1</name>
    <name evidence="12" type="synonym">RvY_05645.1</name>
    <name evidence="12" type="ORF">RvY_05645</name>
</gene>
<keyword evidence="8" id="KW-0407">Ion channel</keyword>
<protein>
    <recommendedName>
        <fullName evidence="11">Cyclic nucleotide-binding domain-containing protein</fullName>
    </recommendedName>
</protein>
<evidence type="ECO:0000259" key="11">
    <source>
        <dbReference type="PROSITE" id="PS50042"/>
    </source>
</evidence>
<dbReference type="Gene3D" id="2.60.120.10">
    <property type="entry name" value="Jelly Rolls"/>
    <property type="match status" value="1"/>
</dbReference>
<feature type="transmembrane region" description="Helical" evidence="10">
    <location>
        <begin position="20"/>
        <end position="40"/>
    </location>
</feature>
<keyword evidence="5" id="KW-0406">Ion transport</keyword>
<proteinExistence type="predicted"/>
<dbReference type="InterPro" id="IPR018490">
    <property type="entry name" value="cNMP-bd_dom_sf"/>
</dbReference>
<reference evidence="12 13" key="1">
    <citation type="journal article" date="2016" name="Nat. Commun.">
        <title>Extremotolerant tardigrade genome and improved radiotolerance of human cultured cells by tardigrade-unique protein.</title>
        <authorList>
            <person name="Hashimoto T."/>
            <person name="Horikawa D.D."/>
            <person name="Saito Y."/>
            <person name="Kuwahara H."/>
            <person name="Kozuka-Hata H."/>
            <person name="Shin-I T."/>
            <person name="Minakuchi Y."/>
            <person name="Ohishi K."/>
            <person name="Motoyama A."/>
            <person name="Aizu T."/>
            <person name="Enomoto A."/>
            <person name="Kondo K."/>
            <person name="Tanaka S."/>
            <person name="Hara Y."/>
            <person name="Koshikawa S."/>
            <person name="Sagara H."/>
            <person name="Miura T."/>
            <person name="Yokobori S."/>
            <person name="Miyagawa K."/>
            <person name="Suzuki Y."/>
            <person name="Kubo T."/>
            <person name="Oyama M."/>
            <person name="Kohara Y."/>
            <person name="Fujiyama A."/>
            <person name="Arakawa K."/>
            <person name="Katayama T."/>
            <person name="Toyoda A."/>
            <person name="Kunieda T."/>
        </authorList>
    </citation>
    <scope>NUCLEOTIDE SEQUENCE [LARGE SCALE GENOMIC DNA]</scope>
    <source>
        <strain evidence="12 13">YOKOZUNA-1</strain>
    </source>
</reference>
<comment type="caution">
    <text evidence="12">The sequence shown here is derived from an EMBL/GenBank/DDBJ whole genome shotgun (WGS) entry which is preliminary data.</text>
</comment>
<feature type="domain" description="Cyclic nucleotide-binding" evidence="11">
    <location>
        <begin position="335"/>
        <end position="456"/>
    </location>
</feature>
<feature type="transmembrane region" description="Helical" evidence="10">
    <location>
        <begin position="61"/>
        <end position="78"/>
    </location>
</feature>
<comment type="subcellular location">
    <subcellularLocation>
        <location evidence="1">Membrane</location>
        <topology evidence="1">Multi-pass membrane protein</topology>
    </subcellularLocation>
</comment>
<evidence type="ECO:0000256" key="10">
    <source>
        <dbReference type="SAM" id="Phobius"/>
    </source>
</evidence>
<name>A0A1D1UVR0_RAMVA</name>
<dbReference type="InterPro" id="IPR018488">
    <property type="entry name" value="cNMP-bd_CS"/>
</dbReference>
<dbReference type="EMBL" id="BDGG01000002">
    <property type="protein sequence ID" value="GAU93754.1"/>
    <property type="molecule type" value="Genomic_DNA"/>
</dbReference>
<organism evidence="12 13">
    <name type="scientific">Ramazzottius varieornatus</name>
    <name type="common">Water bear</name>
    <name type="synonym">Tardigrade</name>
    <dbReference type="NCBI Taxonomy" id="947166"/>
    <lineage>
        <taxon>Eukaryota</taxon>
        <taxon>Metazoa</taxon>
        <taxon>Ecdysozoa</taxon>
        <taxon>Tardigrada</taxon>
        <taxon>Eutardigrada</taxon>
        <taxon>Parachela</taxon>
        <taxon>Hypsibioidea</taxon>
        <taxon>Ramazzottiidae</taxon>
        <taxon>Ramazzottius</taxon>
    </lineage>
</organism>
<feature type="transmembrane region" description="Helical" evidence="10">
    <location>
        <begin position="98"/>
        <end position="124"/>
    </location>
</feature>
<dbReference type="GO" id="GO:0017071">
    <property type="term" value="C:intracellular cyclic nucleotide activated cation channel complex"/>
    <property type="evidence" value="ECO:0007669"/>
    <property type="project" value="TreeGrafter"/>
</dbReference>
<dbReference type="InterPro" id="IPR000595">
    <property type="entry name" value="cNMP-bd_dom"/>
</dbReference>
<keyword evidence="3 10" id="KW-0812">Transmembrane</keyword>
<dbReference type="Pfam" id="PF00520">
    <property type="entry name" value="Ion_trans"/>
    <property type="match status" value="1"/>
</dbReference>
<dbReference type="Proteomes" id="UP000186922">
    <property type="component" value="Unassembled WGS sequence"/>
</dbReference>
<evidence type="ECO:0000256" key="5">
    <source>
        <dbReference type="ARBA" id="ARBA00023065"/>
    </source>
</evidence>
<sequence length="536" mass="62443">MADWLKLSCLPNLDPYGKPYFTWLCIISFSVMYNWVTIPLRMAYDQAKNPYWFIPDYLCDTLYWMDIGVNFIISTPRLGLPEMDLKYSRDLYLKSWTFLLDVISILPTDLVFLIYPAQGVMMFFRLNRLFRVHRVPEWFDYVISHSTFPIVFRFGRMLLYILVLIHLTSCAYYAMNVWIGFGSDNWTIPDFTKTNSTEGYFVSLYIRCFHWATVILSDEGDNSRASLVIELVFRGCLTLQGHILVGTIIAIVASIFATVNVKQKRFRHQLDGIKKYMRYRHVDMDMQHRVFEWASFMWEGKKFRDNEADLQILPVPLQKVLLIAAHMDTFQRVKLFDDCEPQFLEELIMRLEPQVFCPGDLICRKGDVGREMYVCRTGTLQVVSDEGQIFATLGQGSVFGEISLLSIFTSQQNRRTANIRSFSYAELFSLSSANFKEVLESFPIARKKMIAKSQEMLKDQSVREVEHNDADDDDALLMKLASLQDIAQNTTLLIETFTKTLVEDTSRLKKRLAILEERKRRSHHPPRKPKSLAQDS</sequence>
<evidence type="ECO:0000256" key="3">
    <source>
        <dbReference type="ARBA" id="ARBA00022692"/>
    </source>
</evidence>
<evidence type="ECO:0000256" key="7">
    <source>
        <dbReference type="ARBA" id="ARBA00023286"/>
    </source>
</evidence>